<evidence type="ECO:0000313" key="2">
    <source>
        <dbReference type="Proteomes" id="UP001319846"/>
    </source>
</evidence>
<gene>
    <name evidence="1" type="ORF">HW452_12620</name>
</gene>
<proteinExistence type="predicted"/>
<sequence length="102" mass="11066">MNSSSIITAIAALCLTSLLVRVLPVICDFQFSPRLLRWMETTLPIAVFLNFIVYLVLQEAQIALGPALVALVITATLAYLNLGGLFVGMLGGCVSYYLLTAW</sequence>
<name>A0ACC5VXH1_9GAMM</name>
<accession>A0ACC5VXH1</accession>
<keyword evidence="2" id="KW-1185">Reference proteome</keyword>
<dbReference type="EMBL" id="JABYQT010000007">
    <property type="protein sequence ID" value="MBZ5488367.1"/>
    <property type="molecule type" value="Genomic_DNA"/>
</dbReference>
<protein>
    <submittedName>
        <fullName evidence="1">AzlD domain-containing protein</fullName>
    </submittedName>
</protein>
<reference evidence="1" key="1">
    <citation type="submission" date="2020-06" db="EMBL/GenBank/DDBJ databases">
        <title>Whole Genome Sequence of Halomonas aquamarina MB598.</title>
        <authorList>
            <person name="Pervaiz M."/>
            <person name="Fariq A."/>
            <person name="Yasmin A."/>
            <person name="Welch M."/>
        </authorList>
    </citation>
    <scope>NUCLEOTIDE SEQUENCE</scope>
    <source>
        <strain evidence="1">MB598</strain>
    </source>
</reference>
<organism evidence="1 2">
    <name type="scientific">Vreelandella aquamarina</name>
    <dbReference type="NCBI Taxonomy" id="77097"/>
    <lineage>
        <taxon>Bacteria</taxon>
        <taxon>Pseudomonadati</taxon>
        <taxon>Pseudomonadota</taxon>
        <taxon>Gammaproteobacteria</taxon>
        <taxon>Oceanospirillales</taxon>
        <taxon>Halomonadaceae</taxon>
        <taxon>Vreelandella</taxon>
    </lineage>
</organism>
<comment type="caution">
    <text evidence="1">The sequence shown here is derived from an EMBL/GenBank/DDBJ whole genome shotgun (WGS) entry which is preliminary data.</text>
</comment>
<evidence type="ECO:0000313" key="1">
    <source>
        <dbReference type="EMBL" id="MBZ5488367.1"/>
    </source>
</evidence>
<dbReference type="Proteomes" id="UP001319846">
    <property type="component" value="Unassembled WGS sequence"/>
</dbReference>